<dbReference type="RefSeq" id="WP_184068915.1">
    <property type="nucleotide sequence ID" value="NZ_JACHNZ010000021.1"/>
</dbReference>
<sequence length="243" mass="27779">MKAHLVAAGKYHDIDFARLELLKLLAEHPQIRTSVASDYSDTDRIEAADLLITYTCDLVPTTEQTEVLRAFLERGGRWLALHGTNSILRIADDGIVDTPDDTPDFMALVGTRFTAHPPIEPFKVFVTRPDHPLTEGLRDFRIEDELYLSRRTAEIDVLLHTSFTGQCSEFRDADWNEPQVPVLYERKLGQGAVLYLTLGHCRGHYDMLPATKFWPHPQRCGWNYPVFYELLRRGVRWGMPGLA</sequence>
<dbReference type="Pfam" id="PF06283">
    <property type="entry name" value="ThuA"/>
    <property type="match status" value="1"/>
</dbReference>
<reference evidence="2 3" key="1">
    <citation type="submission" date="2020-08" db="EMBL/GenBank/DDBJ databases">
        <title>Genomic Encyclopedia of Type Strains, Phase IV (KMG-IV): sequencing the most valuable type-strain genomes for metagenomic binning, comparative biology and taxonomic classification.</title>
        <authorList>
            <person name="Goeker M."/>
        </authorList>
    </citation>
    <scope>NUCLEOTIDE SEQUENCE [LARGE SCALE GENOMIC DNA]</scope>
    <source>
        <strain evidence="2 3">DSM 17328</strain>
    </source>
</reference>
<accession>A0A7W7F987</accession>
<evidence type="ECO:0000313" key="2">
    <source>
        <dbReference type="EMBL" id="MBB4632408.1"/>
    </source>
</evidence>
<dbReference type="SUPFAM" id="SSF52317">
    <property type="entry name" value="Class I glutamine amidotransferase-like"/>
    <property type="match status" value="1"/>
</dbReference>
<comment type="caution">
    <text evidence="2">The sequence shown here is derived from an EMBL/GenBank/DDBJ whole genome shotgun (WGS) entry which is preliminary data.</text>
</comment>
<keyword evidence="3" id="KW-1185">Reference proteome</keyword>
<dbReference type="EMBL" id="JACHNZ010000021">
    <property type="protein sequence ID" value="MBB4632408.1"/>
    <property type="molecule type" value="Genomic_DNA"/>
</dbReference>
<dbReference type="PANTHER" id="PTHR40469:SF2">
    <property type="entry name" value="GALACTOSE-BINDING DOMAIN-LIKE SUPERFAMILY PROTEIN"/>
    <property type="match status" value="1"/>
</dbReference>
<organism evidence="2 3">
    <name type="scientific">Sphingosinicella soli</name>
    <dbReference type="NCBI Taxonomy" id="333708"/>
    <lineage>
        <taxon>Bacteria</taxon>
        <taxon>Pseudomonadati</taxon>
        <taxon>Pseudomonadota</taxon>
        <taxon>Alphaproteobacteria</taxon>
        <taxon>Sphingomonadales</taxon>
        <taxon>Sphingosinicellaceae</taxon>
        <taxon>Sphingosinicella</taxon>
    </lineage>
</organism>
<evidence type="ECO:0000313" key="3">
    <source>
        <dbReference type="Proteomes" id="UP000566324"/>
    </source>
</evidence>
<feature type="domain" description="ThuA-like" evidence="1">
    <location>
        <begin position="22"/>
        <end position="207"/>
    </location>
</feature>
<dbReference type="InterPro" id="IPR029010">
    <property type="entry name" value="ThuA-like"/>
</dbReference>
<dbReference type="InterPro" id="IPR029062">
    <property type="entry name" value="Class_I_gatase-like"/>
</dbReference>
<dbReference type="AlphaFoldDB" id="A0A7W7F987"/>
<proteinExistence type="predicted"/>
<dbReference type="Gene3D" id="3.40.50.880">
    <property type="match status" value="1"/>
</dbReference>
<name>A0A7W7F987_9SPHN</name>
<protein>
    <recommendedName>
        <fullName evidence="1">ThuA-like domain-containing protein</fullName>
    </recommendedName>
</protein>
<gene>
    <name evidence="2" type="ORF">GGQ98_002033</name>
</gene>
<evidence type="ECO:0000259" key="1">
    <source>
        <dbReference type="Pfam" id="PF06283"/>
    </source>
</evidence>
<dbReference type="PANTHER" id="PTHR40469">
    <property type="entry name" value="SECRETED GLYCOSYL HYDROLASE"/>
    <property type="match status" value="1"/>
</dbReference>
<dbReference type="Proteomes" id="UP000566324">
    <property type="component" value="Unassembled WGS sequence"/>
</dbReference>